<name>A0AB34HMY4_ESCRO</name>
<dbReference type="AlphaFoldDB" id="A0AB34HMY4"/>
<dbReference type="PROSITE" id="PS50014">
    <property type="entry name" value="BROMODOMAIN_2"/>
    <property type="match status" value="1"/>
</dbReference>
<dbReference type="EMBL" id="JAIQCJ010000963">
    <property type="protein sequence ID" value="KAJ8793563.1"/>
    <property type="molecule type" value="Genomic_DNA"/>
</dbReference>
<evidence type="ECO:0000256" key="2">
    <source>
        <dbReference type="PROSITE-ProRule" id="PRU00035"/>
    </source>
</evidence>
<reference evidence="5 6" key="1">
    <citation type="submission" date="2022-11" db="EMBL/GenBank/DDBJ databases">
        <title>Whole genome sequence of Eschrichtius robustus ER-17-0199.</title>
        <authorList>
            <person name="Bruniche-Olsen A."/>
            <person name="Black A.N."/>
            <person name="Fields C.J."/>
            <person name="Walden K."/>
            <person name="Dewoody J.A."/>
        </authorList>
    </citation>
    <scope>NUCLEOTIDE SEQUENCE [LARGE SCALE GENOMIC DNA]</scope>
    <source>
        <strain evidence="5">ER-17-0199</strain>
        <tissue evidence="5">Blubber</tissue>
    </source>
</reference>
<feature type="compositionally biased region" description="Low complexity" evidence="3">
    <location>
        <begin position="227"/>
        <end position="238"/>
    </location>
</feature>
<evidence type="ECO:0000256" key="3">
    <source>
        <dbReference type="SAM" id="MobiDB-lite"/>
    </source>
</evidence>
<dbReference type="PANTHER" id="PTHR16266">
    <property type="entry name" value="WD REPEAT DOMAIN 9"/>
    <property type="match status" value="1"/>
</dbReference>
<dbReference type="Pfam" id="PF00439">
    <property type="entry name" value="Bromodomain"/>
    <property type="match status" value="1"/>
</dbReference>
<evidence type="ECO:0000313" key="6">
    <source>
        <dbReference type="Proteomes" id="UP001159641"/>
    </source>
</evidence>
<dbReference type="SUPFAM" id="SSF47370">
    <property type="entry name" value="Bromodomain"/>
    <property type="match status" value="1"/>
</dbReference>
<proteinExistence type="predicted"/>
<keyword evidence="6" id="KW-1185">Reference proteome</keyword>
<keyword evidence="1 2" id="KW-0103">Bromodomain</keyword>
<dbReference type="InterPro" id="IPR057451">
    <property type="entry name" value="BRWD/PHIP_AD"/>
</dbReference>
<accession>A0AB34HMY4</accession>
<dbReference type="Proteomes" id="UP001159641">
    <property type="component" value="Unassembled WGS sequence"/>
</dbReference>
<feature type="region of interest" description="Disordered" evidence="3">
    <location>
        <begin position="44"/>
        <end position="70"/>
    </location>
</feature>
<dbReference type="GO" id="GO:0005634">
    <property type="term" value="C:nucleus"/>
    <property type="evidence" value="ECO:0007669"/>
    <property type="project" value="TreeGrafter"/>
</dbReference>
<feature type="compositionally biased region" description="Basic residues" evidence="3">
    <location>
        <begin position="278"/>
        <end position="289"/>
    </location>
</feature>
<feature type="compositionally biased region" description="Low complexity" evidence="3">
    <location>
        <begin position="44"/>
        <end position="53"/>
    </location>
</feature>
<dbReference type="Gene3D" id="2.30.30.1040">
    <property type="match status" value="1"/>
</dbReference>
<dbReference type="InterPro" id="IPR036427">
    <property type="entry name" value="Bromodomain-like_sf"/>
</dbReference>
<evidence type="ECO:0000256" key="1">
    <source>
        <dbReference type="ARBA" id="ARBA00023117"/>
    </source>
</evidence>
<feature type="domain" description="Bromo" evidence="4">
    <location>
        <begin position="548"/>
        <end position="607"/>
    </location>
</feature>
<dbReference type="GO" id="GO:0006357">
    <property type="term" value="P:regulation of transcription by RNA polymerase II"/>
    <property type="evidence" value="ECO:0007669"/>
    <property type="project" value="TreeGrafter"/>
</dbReference>
<dbReference type="InterPro" id="IPR052060">
    <property type="entry name" value="Bromo_WD_repeat"/>
</dbReference>
<comment type="caution">
    <text evidence="5">The sequence shown here is derived from an EMBL/GenBank/DDBJ whole genome shotgun (WGS) entry which is preliminary data.</text>
</comment>
<feature type="region of interest" description="Disordered" evidence="3">
    <location>
        <begin position="196"/>
        <end position="295"/>
    </location>
</feature>
<gene>
    <name evidence="5" type="ORF">J1605_003571</name>
</gene>
<protein>
    <recommendedName>
        <fullName evidence="4">Bromo domain-containing protein</fullName>
    </recommendedName>
</protein>
<evidence type="ECO:0000259" key="4">
    <source>
        <dbReference type="PROSITE" id="PS50014"/>
    </source>
</evidence>
<dbReference type="Pfam" id="PF25313">
    <property type="entry name" value="BRWD_AD"/>
    <property type="match status" value="1"/>
</dbReference>
<evidence type="ECO:0000313" key="5">
    <source>
        <dbReference type="EMBL" id="KAJ8793563.1"/>
    </source>
</evidence>
<dbReference type="InterPro" id="IPR001487">
    <property type="entry name" value="Bromodomain"/>
</dbReference>
<dbReference type="GO" id="GO:0008360">
    <property type="term" value="P:regulation of cell shape"/>
    <property type="evidence" value="ECO:0007669"/>
    <property type="project" value="TreeGrafter"/>
</dbReference>
<sequence>MISHSFIELAGDGEVIEQIISLQTNDNGEQSPESSVLDGMIRQLQQQQDQRMGAGQEAAPSGLSNGEETPRRGFRRLSLDIQSPPNIGLRRSGQVEGVRQMHQNAPRSQMATERDLQAWKRRVVVPEVPLGIFRFVLGYLLIFCGKRGPLLIAVRGPLIIAASLVAEHRLQTRRLSNCGSRAQLLRGMWDLPRAGLEPETSCDQSEGSCSSEEEEWKSDRRSESDSESSSGSSSRYSDWTADAGINLQPPLRTSSRRRITRFRSSSEDEMSTENLSPPKRRRKRKKENKPKKENLRRMTQAELANMERLYEFHPPVWITDTTLRKSPFVPQMGDEVIYFRQGHEAYIEAVRRNNIYELNPNKEPWRKMDLRDQELVKIVGIRYEVGPPTLCCLKLAFIDPATGKLMDKSFSIRYHDMPDVIDFLVLRQFYDEARQRNWQSCDRFRSIIDDAWWFGTVLSQEPYQPQYPDSHFQCYIVRWDNTEIEKLSPWDMEPIPDNVDPPEELGASISVTSDELEKLLYKPQDSEWGQKSRDEECERIISGIDQLLNLDIAAAFAGPVDLCTYPKYCTVVAYPTDLYTIRMRLVNRFYRSVETYFKKNLERYLAI</sequence>
<dbReference type="Gene3D" id="1.20.920.10">
    <property type="entry name" value="Bromodomain-like"/>
    <property type="match status" value="1"/>
</dbReference>
<dbReference type="GO" id="GO:0007010">
    <property type="term" value="P:cytoskeleton organization"/>
    <property type="evidence" value="ECO:0007669"/>
    <property type="project" value="TreeGrafter"/>
</dbReference>
<dbReference type="PANTHER" id="PTHR16266:SF26">
    <property type="entry name" value="BROMODOMAIN AND WD REPEAT-CONTAINING PROTEIN 1"/>
    <property type="match status" value="1"/>
</dbReference>
<dbReference type="FunFam" id="2.30.30.1040:FF:000003">
    <property type="entry name" value="Bromodomain and WD repeat domain containing 1"/>
    <property type="match status" value="1"/>
</dbReference>
<organism evidence="5 6">
    <name type="scientific">Eschrichtius robustus</name>
    <name type="common">California gray whale</name>
    <name type="synonym">Eschrichtius gibbosus</name>
    <dbReference type="NCBI Taxonomy" id="9764"/>
    <lineage>
        <taxon>Eukaryota</taxon>
        <taxon>Metazoa</taxon>
        <taxon>Chordata</taxon>
        <taxon>Craniata</taxon>
        <taxon>Vertebrata</taxon>
        <taxon>Euteleostomi</taxon>
        <taxon>Mammalia</taxon>
        <taxon>Eutheria</taxon>
        <taxon>Laurasiatheria</taxon>
        <taxon>Artiodactyla</taxon>
        <taxon>Whippomorpha</taxon>
        <taxon>Cetacea</taxon>
        <taxon>Mysticeti</taxon>
        <taxon>Eschrichtiidae</taxon>
        <taxon>Eschrichtius</taxon>
    </lineage>
</organism>